<dbReference type="AlphaFoldDB" id="A0A1B6NQ60"/>
<keyword evidence="1" id="KW-1133">Transmembrane helix</keyword>
<evidence type="ECO:0000313" key="2">
    <source>
        <dbReference type="EMBL" id="KTF05554.1"/>
    </source>
</evidence>
<keyword evidence="1" id="KW-0472">Membrane</keyword>
<feature type="transmembrane region" description="Helical" evidence="1">
    <location>
        <begin position="25"/>
        <end position="47"/>
    </location>
</feature>
<evidence type="ECO:0000256" key="1">
    <source>
        <dbReference type="SAM" id="Phobius"/>
    </source>
</evidence>
<dbReference type="EMBL" id="AYSL01001712">
    <property type="protein sequence ID" value="KTF05554.1"/>
    <property type="molecule type" value="Genomic_DNA"/>
</dbReference>
<reference evidence="2" key="1">
    <citation type="submission" date="2013-11" db="EMBL/GenBank/DDBJ databases">
        <title>Microbial diversity, functional groups and degradation webs in Northern and Southern Mediterranean and Red Sea marine crude oil polluted sites.</title>
        <authorList>
            <person name="Daffonchio D."/>
            <person name="Mapelli F."/>
            <person name="Ferrer M."/>
            <person name="Richter M."/>
            <person name="Cherif A."/>
            <person name="Malkawi H.I."/>
            <person name="Yakimov M.M."/>
            <person name="Abdel-Fattah Y.R."/>
            <person name="Blaghen M."/>
            <person name="Golyshin P.N."/>
            <person name="Kalogerakis N."/>
            <person name="Boon N."/>
            <person name="Magagnini M."/>
            <person name="Fava F."/>
        </authorList>
    </citation>
    <scope>NUCLEOTIDE SEQUENCE</scope>
</reference>
<comment type="caution">
    <text evidence="2">The sequence shown here is derived from an EMBL/GenBank/DDBJ whole genome shotgun (WGS) entry which is preliminary data.</text>
</comment>
<keyword evidence="1" id="KW-0812">Transmembrane</keyword>
<accession>A0A1B6NQ60</accession>
<protein>
    <submittedName>
        <fullName evidence="2">Uncharacterized protein</fullName>
    </submittedName>
</protein>
<proteinExistence type="predicted"/>
<name>A0A1B6NQ60_9ZZZZ</name>
<gene>
    <name evidence="2" type="ORF">MGSAQ_002952</name>
</gene>
<sequence>MLKLFFSLSVRSARTNRSTLNKHHFSFLYLHLYLSAVSAGLIVFDLVKQKQWFLF</sequence>
<organism evidence="2">
    <name type="scientific">marine sediment metagenome</name>
    <dbReference type="NCBI Taxonomy" id="412755"/>
    <lineage>
        <taxon>unclassified sequences</taxon>
        <taxon>metagenomes</taxon>
        <taxon>ecological metagenomes</taxon>
    </lineage>
</organism>